<dbReference type="GeneID" id="11595748"/>
<keyword evidence="2" id="KW-1185">Reference proteome</keyword>
<dbReference type="OrthoDB" id="31134at2157"/>
<dbReference type="SUPFAM" id="SSF64182">
    <property type="entry name" value="DHH phosphoesterases"/>
    <property type="match status" value="1"/>
</dbReference>
<dbReference type="Proteomes" id="UP000005867">
    <property type="component" value="Chromosome"/>
</dbReference>
<dbReference type="RefSeq" id="WP_014288738.1">
    <property type="nucleotide sequence ID" value="NC_016645.1"/>
</dbReference>
<organism evidence="1 2">
    <name type="scientific">Pyrobaculum ferrireducens</name>
    <dbReference type="NCBI Taxonomy" id="1104324"/>
    <lineage>
        <taxon>Archaea</taxon>
        <taxon>Thermoproteota</taxon>
        <taxon>Thermoprotei</taxon>
        <taxon>Thermoproteales</taxon>
        <taxon>Thermoproteaceae</taxon>
        <taxon>Pyrobaculum</taxon>
    </lineage>
</organism>
<dbReference type="HOGENOM" id="CLU_846278_0_0_2"/>
<dbReference type="KEGG" id="pyr:P186_1489"/>
<evidence type="ECO:0000313" key="2">
    <source>
        <dbReference type="Proteomes" id="UP000005867"/>
    </source>
</evidence>
<reference evidence="1 2" key="1">
    <citation type="journal article" date="2012" name="J. Bacteriol.">
        <title>Complete genome sequence of strain 1860, a crenarchaeon of the genus pyrobaculum able to grow with various electron acceptors.</title>
        <authorList>
            <person name="Mardanov A.V."/>
            <person name="Gumerov V.M."/>
            <person name="Slobodkina G.B."/>
            <person name="Beletsky A.V."/>
            <person name="Bonch-Osmolovskaya E.A."/>
            <person name="Ravin N.V."/>
            <person name="Skryabin K.G."/>
        </authorList>
    </citation>
    <scope>NUCLEOTIDE SEQUENCE [LARGE SCALE GENOMIC DNA]</scope>
    <source>
        <strain evidence="1 2">1860</strain>
    </source>
</reference>
<sequence>MKMLRALLAKAARRPLALCDVGDVDGLASAALFKRRYPEGVVVLMAPSEVKKWWVKALTWDFVADLPCPGRARVRADHHLTNKPCAEVEHYDPGAPAAALLAARALGLDGDAVARELVEAAVQTDTANVTDRRVRLLDLAVRYASEAEKHAVVDILAKKGLAAVEEEPLKSLAERGLEKDDLMRRLAEALPGEEKLFIYSPRRLGISYRALTIELEKKGARFVNILVRRGWRTYRLYCGAHRDSGYNCAELAAKLGGGGHKYAAGAVIKASIYDPARPIYTLAELVKPEVVYVLGRCEGLKLPCKEVTMMSRGSREG</sequence>
<name>G7VEU6_9CREN</name>
<dbReference type="PANTHER" id="PTHR47618:SF1">
    <property type="entry name" value="BIFUNCTIONAL OLIGORIBONUCLEASE AND PAP PHOSPHATASE NRNA"/>
    <property type="match status" value="1"/>
</dbReference>
<dbReference type="AlphaFoldDB" id="G7VEU6"/>
<dbReference type="EMBL" id="CP003098">
    <property type="protein sequence ID" value="AET32912.1"/>
    <property type="molecule type" value="Genomic_DNA"/>
</dbReference>
<dbReference type="PANTHER" id="PTHR47618">
    <property type="entry name" value="BIFUNCTIONAL OLIGORIBONUCLEASE AND PAP PHOSPHATASE NRNA"/>
    <property type="match status" value="1"/>
</dbReference>
<dbReference type="STRING" id="1104324.P186_1489"/>
<dbReference type="InterPro" id="IPR051319">
    <property type="entry name" value="Oligoribo/pAp-PDE_c-di-AMP_PDE"/>
</dbReference>
<proteinExistence type="predicted"/>
<gene>
    <name evidence="1" type="ORF">P186_1489</name>
</gene>
<dbReference type="InterPro" id="IPR038763">
    <property type="entry name" value="DHH_sf"/>
</dbReference>
<dbReference type="eggNOG" id="arCOG00431">
    <property type="taxonomic scope" value="Archaea"/>
</dbReference>
<accession>G7VEU6</accession>
<protein>
    <submittedName>
        <fullName evidence="1">Transcriptional regulator, Fis family</fullName>
    </submittedName>
</protein>
<dbReference type="BioCyc" id="PSP1104324:GJSN-1463-MONOMER"/>
<evidence type="ECO:0000313" key="1">
    <source>
        <dbReference type="EMBL" id="AET32912.1"/>
    </source>
</evidence>
<dbReference type="Gene3D" id="3.10.310.30">
    <property type="match status" value="1"/>
</dbReference>